<evidence type="ECO:0000313" key="7">
    <source>
        <dbReference type="EMBL" id="NNH13539.1"/>
    </source>
</evidence>
<dbReference type="InterPro" id="IPR017871">
    <property type="entry name" value="ABC_transporter-like_CS"/>
</dbReference>
<evidence type="ECO:0000313" key="10">
    <source>
        <dbReference type="Proteomes" id="UP001056648"/>
    </source>
</evidence>
<dbReference type="GO" id="GO:0016887">
    <property type="term" value="F:ATP hydrolysis activity"/>
    <property type="evidence" value="ECO:0007669"/>
    <property type="project" value="InterPro"/>
</dbReference>
<dbReference type="Gene3D" id="3.40.50.300">
    <property type="entry name" value="P-loop containing nucleotide triphosphate hydrolases"/>
    <property type="match status" value="1"/>
</dbReference>
<accession>A0A6N1BFV6</accession>
<reference evidence="8" key="2">
    <citation type="submission" date="2022-06" db="EMBL/GenBank/DDBJ databases">
        <title>Complete genome sequence and characterization of Cupriavidus gilardii QJ1 isolated from contaminating cells.</title>
        <authorList>
            <person name="Qi J."/>
        </authorList>
    </citation>
    <scope>NUCLEOTIDE SEQUENCE</scope>
    <source>
        <strain evidence="8">QJ1</strain>
    </source>
</reference>
<feature type="domain" description="ABC transporter" evidence="6">
    <location>
        <begin position="20"/>
        <end position="257"/>
    </location>
</feature>
<dbReference type="Proteomes" id="UP001056648">
    <property type="component" value="Chromosome 2"/>
</dbReference>
<dbReference type="PANTHER" id="PTHR43023:SF3">
    <property type="entry name" value="PROTEIN TRIGALACTOSYLDIACYLGLYCEROL 3, CHLOROPLASTIC"/>
    <property type="match status" value="1"/>
</dbReference>
<evidence type="ECO:0000313" key="9">
    <source>
        <dbReference type="Proteomes" id="UP000542973"/>
    </source>
</evidence>
<evidence type="ECO:0000256" key="2">
    <source>
        <dbReference type="ARBA" id="ARBA00022475"/>
    </source>
</evidence>
<dbReference type="CDD" id="cd03261">
    <property type="entry name" value="ABC_Org_Solvent_Resistant"/>
    <property type="match status" value="1"/>
</dbReference>
<dbReference type="Pfam" id="PF00005">
    <property type="entry name" value="ABC_tran"/>
    <property type="match status" value="1"/>
</dbReference>
<dbReference type="InterPro" id="IPR027417">
    <property type="entry name" value="P-loop_NTPase"/>
</dbReference>
<keyword evidence="10" id="KW-1185">Reference proteome</keyword>
<evidence type="ECO:0000259" key="6">
    <source>
        <dbReference type="PROSITE" id="PS50893"/>
    </source>
</evidence>
<dbReference type="AlphaFoldDB" id="A0A6N1BFV6"/>
<keyword evidence="3" id="KW-0997">Cell inner membrane</keyword>
<dbReference type="InterPro" id="IPR003593">
    <property type="entry name" value="AAA+_ATPase"/>
</dbReference>
<evidence type="ECO:0000256" key="4">
    <source>
        <dbReference type="ARBA" id="ARBA00022741"/>
    </source>
</evidence>
<dbReference type="SUPFAM" id="SSF52540">
    <property type="entry name" value="P-loop containing nucleoside triphosphate hydrolases"/>
    <property type="match status" value="1"/>
</dbReference>
<evidence type="ECO:0000256" key="3">
    <source>
        <dbReference type="ARBA" id="ARBA00022519"/>
    </source>
</evidence>
<dbReference type="RefSeq" id="WP_053820857.1">
    <property type="nucleotide sequence ID" value="NZ_BAAAEB010000035.1"/>
</dbReference>
<keyword evidence="3" id="KW-0472">Membrane</keyword>
<keyword evidence="4" id="KW-0547">Nucleotide-binding</keyword>
<keyword evidence="2" id="KW-1003">Cell membrane</keyword>
<dbReference type="Proteomes" id="UP000542973">
    <property type="component" value="Unassembled WGS sequence"/>
</dbReference>
<evidence type="ECO:0000256" key="1">
    <source>
        <dbReference type="ARBA" id="ARBA00022448"/>
    </source>
</evidence>
<reference evidence="7 9" key="1">
    <citation type="submission" date="2020-05" db="EMBL/GenBank/DDBJ databases">
        <title>MicrobeNet Type strains.</title>
        <authorList>
            <person name="Nicholson A.C."/>
        </authorList>
    </citation>
    <scope>NUCLEOTIDE SEQUENCE [LARGE SCALE GENOMIC DNA]</scope>
    <source>
        <strain evidence="7 9">ATCC 700815</strain>
    </source>
</reference>
<keyword evidence="5 7" id="KW-0067">ATP-binding</keyword>
<evidence type="ECO:0000256" key="5">
    <source>
        <dbReference type="ARBA" id="ARBA00022840"/>
    </source>
</evidence>
<dbReference type="GO" id="GO:0005524">
    <property type="term" value="F:ATP binding"/>
    <property type="evidence" value="ECO:0007669"/>
    <property type="project" value="UniProtKB-KW"/>
</dbReference>
<dbReference type="SMART" id="SM00382">
    <property type="entry name" value="AAA"/>
    <property type="match status" value="1"/>
</dbReference>
<evidence type="ECO:0000313" key="8">
    <source>
        <dbReference type="EMBL" id="USE80032.1"/>
    </source>
</evidence>
<keyword evidence="1" id="KW-0813">Transport</keyword>
<dbReference type="InterPro" id="IPR003439">
    <property type="entry name" value="ABC_transporter-like_ATP-bd"/>
</dbReference>
<protein>
    <submittedName>
        <fullName evidence="7">ABC transporter ATP-binding protein</fullName>
    </submittedName>
</protein>
<dbReference type="EMBL" id="CP098736">
    <property type="protein sequence ID" value="USE80032.1"/>
    <property type="molecule type" value="Genomic_DNA"/>
</dbReference>
<organism evidence="7 9">
    <name type="scientific">Cupriavidus gilardii</name>
    <dbReference type="NCBI Taxonomy" id="82541"/>
    <lineage>
        <taxon>Bacteria</taxon>
        <taxon>Pseudomonadati</taxon>
        <taxon>Pseudomonadota</taxon>
        <taxon>Betaproteobacteria</taxon>
        <taxon>Burkholderiales</taxon>
        <taxon>Burkholderiaceae</taxon>
        <taxon>Cupriavidus</taxon>
    </lineage>
</organism>
<dbReference type="PROSITE" id="PS50893">
    <property type="entry name" value="ABC_TRANSPORTER_2"/>
    <property type="match status" value="1"/>
</dbReference>
<dbReference type="PROSITE" id="PS00211">
    <property type="entry name" value="ABC_TRANSPORTER_1"/>
    <property type="match status" value="1"/>
</dbReference>
<dbReference type="EMBL" id="JABEMD010000051">
    <property type="protein sequence ID" value="NNH13539.1"/>
    <property type="molecule type" value="Genomic_DNA"/>
</dbReference>
<name>A0A6N1BFV6_9BURK</name>
<dbReference type="GeneID" id="70688764"/>
<gene>
    <name evidence="7" type="ORF">HLB16_22045</name>
    <name evidence="8" type="ORF">NDR89_26125</name>
</gene>
<dbReference type="PANTHER" id="PTHR43023">
    <property type="entry name" value="PROTEIN TRIGALACTOSYLDIACYLGLYCEROL 3, CHLOROPLASTIC"/>
    <property type="match status" value="1"/>
</dbReference>
<proteinExistence type="predicted"/>
<sequence length="288" mass="31273">MTAIVDTGRDTAQRGRTPIIEVRGLVKRFGDTVVHDGLDLEVYRDEVLSIVGGSGTGKTVLLRQIVGLERPTAGTIRLFGEDLAGLDPARLQWMRNRWGMQFQRGALFSSLSVIDNIALPLRELRCLPDNLICEASLLKLELVGLSARDADKMPADLSGGMIKRVALARALALEPELVFLDEPTAGLDPMASDDYVALIRELRRELKLTVVMVTHDLDTLVALSDRVAVLADRKVLAALPIPQLVKIDHPFIREYFLGERGQRALSALPASANPASDVAAVSGHAGES</sequence>